<dbReference type="OrthoDB" id="8064578at2759"/>
<protein>
    <submittedName>
        <fullName evidence="2">Uncharacterized protein</fullName>
    </submittedName>
</protein>
<dbReference type="EMBL" id="BMAW01037947">
    <property type="protein sequence ID" value="GFU50545.1"/>
    <property type="molecule type" value="Genomic_DNA"/>
</dbReference>
<sequence>MSTLSENTLSDLDDLTKRETTSSDSQAETEVSDNCDVIPLCRTVSHRVTGRPKILRTIKRARPRKEYGQVSITMECFETSPSVQEALSGPNKTDWKNAMKEEHDALIKETAWTLVP</sequence>
<evidence type="ECO:0000256" key="1">
    <source>
        <dbReference type="SAM" id="MobiDB-lite"/>
    </source>
</evidence>
<feature type="compositionally biased region" description="Polar residues" evidence="1">
    <location>
        <begin position="1"/>
        <end position="10"/>
    </location>
</feature>
<keyword evidence="3" id="KW-1185">Reference proteome</keyword>
<evidence type="ECO:0000313" key="3">
    <source>
        <dbReference type="Proteomes" id="UP000887013"/>
    </source>
</evidence>
<evidence type="ECO:0000313" key="2">
    <source>
        <dbReference type="EMBL" id="GFU50545.1"/>
    </source>
</evidence>
<dbReference type="AlphaFoldDB" id="A0A8X6R6H0"/>
<organism evidence="2 3">
    <name type="scientific">Nephila pilipes</name>
    <name type="common">Giant wood spider</name>
    <name type="synonym">Nephila maculata</name>
    <dbReference type="NCBI Taxonomy" id="299642"/>
    <lineage>
        <taxon>Eukaryota</taxon>
        <taxon>Metazoa</taxon>
        <taxon>Ecdysozoa</taxon>
        <taxon>Arthropoda</taxon>
        <taxon>Chelicerata</taxon>
        <taxon>Arachnida</taxon>
        <taxon>Araneae</taxon>
        <taxon>Araneomorphae</taxon>
        <taxon>Entelegynae</taxon>
        <taxon>Araneoidea</taxon>
        <taxon>Nephilidae</taxon>
        <taxon>Nephila</taxon>
    </lineage>
</organism>
<reference evidence="2" key="1">
    <citation type="submission" date="2020-08" db="EMBL/GenBank/DDBJ databases">
        <title>Multicomponent nature underlies the extraordinary mechanical properties of spider dragline silk.</title>
        <authorList>
            <person name="Kono N."/>
            <person name="Nakamura H."/>
            <person name="Mori M."/>
            <person name="Yoshida Y."/>
            <person name="Ohtoshi R."/>
            <person name="Malay A.D."/>
            <person name="Moran D.A.P."/>
            <person name="Tomita M."/>
            <person name="Numata K."/>
            <person name="Arakawa K."/>
        </authorList>
    </citation>
    <scope>NUCLEOTIDE SEQUENCE</scope>
</reference>
<proteinExistence type="predicted"/>
<name>A0A8X6R6H0_NEPPI</name>
<comment type="caution">
    <text evidence="2">The sequence shown here is derived from an EMBL/GenBank/DDBJ whole genome shotgun (WGS) entry which is preliminary data.</text>
</comment>
<dbReference type="Proteomes" id="UP000887013">
    <property type="component" value="Unassembled WGS sequence"/>
</dbReference>
<gene>
    <name evidence="2" type="ORF">NPIL_236291</name>
</gene>
<feature type="region of interest" description="Disordered" evidence="1">
    <location>
        <begin position="1"/>
        <end position="32"/>
    </location>
</feature>
<accession>A0A8X6R6H0</accession>